<dbReference type="InterPro" id="IPR050222">
    <property type="entry name" value="MATE_MdtK"/>
</dbReference>
<gene>
    <name evidence="4" type="ORF">V7S43_013924</name>
</gene>
<keyword evidence="3" id="KW-1133">Transmembrane helix</keyword>
<accession>A0ABD3F4I4</accession>
<dbReference type="EMBL" id="JBIMZQ010000038">
    <property type="protein sequence ID" value="KAL3660907.1"/>
    <property type="molecule type" value="Genomic_DNA"/>
</dbReference>
<name>A0ABD3F4I4_9STRA</name>
<dbReference type="Pfam" id="PF01554">
    <property type="entry name" value="MatE"/>
    <property type="match status" value="1"/>
</dbReference>
<evidence type="ECO:0000256" key="3">
    <source>
        <dbReference type="SAM" id="Phobius"/>
    </source>
</evidence>
<keyword evidence="3" id="KW-0472">Membrane</keyword>
<evidence type="ECO:0000313" key="5">
    <source>
        <dbReference type="Proteomes" id="UP001632037"/>
    </source>
</evidence>
<dbReference type="PANTHER" id="PTHR43298">
    <property type="entry name" value="MULTIDRUG RESISTANCE PROTEIN NORM-RELATED"/>
    <property type="match status" value="1"/>
</dbReference>
<comment type="caution">
    <text evidence="4">The sequence shown here is derived from an EMBL/GenBank/DDBJ whole genome shotgun (WGS) entry which is preliminary data.</text>
</comment>
<evidence type="ECO:0000313" key="4">
    <source>
        <dbReference type="EMBL" id="KAL3660907.1"/>
    </source>
</evidence>
<evidence type="ECO:0000256" key="1">
    <source>
        <dbReference type="ARBA" id="ARBA00010199"/>
    </source>
</evidence>
<proteinExistence type="inferred from homology"/>
<evidence type="ECO:0000256" key="2">
    <source>
        <dbReference type="ARBA" id="ARBA00022448"/>
    </source>
</evidence>
<dbReference type="InterPro" id="IPR002528">
    <property type="entry name" value="MATE_fam"/>
</dbReference>
<sequence length="232" mass="25552">MQGFNGGMNSLWSQAFGARNFHLVGEYTLLTSLLVTVACVPMALLWSNLDSLLLRVGVVEQVTLLAGQYGRLSLLWLWSRSMFQVLSSFYQAQNIVLPTAAFDVLMVFFNCFFAVGFTFGRFGLPELGFVGVHWYHRQCSWLWDTLFLDKQIVWNLLSVGIPLAAGELLENIQLSVLTFFAATIGELQLGTHSAMMELFYFATSPLYAVIGASVTRIGNHLGAGPLAGSGCC</sequence>
<dbReference type="PANTHER" id="PTHR43298:SF2">
    <property type="entry name" value="FMN_FAD EXPORTER YEEO-RELATED"/>
    <property type="match status" value="1"/>
</dbReference>
<protein>
    <recommendedName>
        <fullName evidence="6">MATE efflux family protein</fullName>
    </recommendedName>
</protein>
<organism evidence="4 5">
    <name type="scientific">Phytophthora oleae</name>
    <dbReference type="NCBI Taxonomy" id="2107226"/>
    <lineage>
        <taxon>Eukaryota</taxon>
        <taxon>Sar</taxon>
        <taxon>Stramenopiles</taxon>
        <taxon>Oomycota</taxon>
        <taxon>Peronosporomycetes</taxon>
        <taxon>Peronosporales</taxon>
        <taxon>Peronosporaceae</taxon>
        <taxon>Phytophthora</taxon>
    </lineage>
</organism>
<dbReference type="Proteomes" id="UP001632037">
    <property type="component" value="Unassembled WGS sequence"/>
</dbReference>
<dbReference type="AlphaFoldDB" id="A0ABD3F4I4"/>
<evidence type="ECO:0008006" key="6">
    <source>
        <dbReference type="Google" id="ProtNLM"/>
    </source>
</evidence>
<feature type="transmembrane region" description="Helical" evidence="3">
    <location>
        <begin position="27"/>
        <end position="46"/>
    </location>
</feature>
<reference evidence="4 5" key="1">
    <citation type="submission" date="2024-09" db="EMBL/GenBank/DDBJ databases">
        <title>Genome sequencing and assembly of Phytophthora oleae, isolate VK10A, causative agent of rot of olive drupes.</title>
        <authorList>
            <person name="Conti Taguali S."/>
            <person name="Riolo M."/>
            <person name="La Spada F."/>
            <person name="Cacciola S.O."/>
            <person name="Dionisio G."/>
        </authorList>
    </citation>
    <scope>NUCLEOTIDE SEQUENCE [LARGE SCALE GENOMIC DNA]</scope>
    <source>
        <strain evidence="4 5">VK10A</strain>
    </source>
</reference>
<comment type="similarity">
    <text evidence="1">Belongs to the multi antimicrobial extrusion (MATE) (TC 2.A.66.1) family.</text>
</comment>
<keyword evidence="3" id="KW-0812">Transmembrane</keyword>
<feature type="transmembrane region" description="Helical" evidence="3">
    <location>
        <begin position="99"/>
        <end position="119"/>
    </location>
</feature>
<keyword evidence="2" id="KW-0813">Transport</keyword>
<keyword evidence="5" id="KW-1185">Reference proteome</keyword>